<dbReference type="Proteomes" id="UP000618591">
    <property type="component" value="Unassembled WGS sequence"/>
</dbReference>
<name>A0ABQ1G9R7_9SPHN</name>
<gene>
    <name evidence="1" type="ORF">GCM10011395_07220</name>
</gene>
<protein>
    <recommendedName>
        <fullName evidence="3">Virulence factor</fullName>
    </recommendedName>
</protein>
<evidence type="ECO:0000313" key="2">
    <source>
        <dbReference type="Proteomes" id="UP000618591"/>
    </source>
</evidence>
<keyword evidence="2" id="KW-1185">Reference proteome</keyword>
<reference evidence="2" key="1">
    <citation type="journal article" date="2019" name="Int. J. Syst. Evol. Microbiol.">
        <title>The Global Catalogue of Microorganisms (GCM) 10K type strain sequencing project: providing services to taxonomists for standard genome sequencing and annotation.</title>
        <authorList>
            <consortium name="The Broad Institute Genomics Platform"/>
            <consortium name="The Broad Institute Genome Sequencing Center for Infectious Disease"/>
            <person name="Wu L."/>
            <person name="Ma J."/>
        </authorList>
    </citation>
    <scope>NUCLEOTIDE SEQUENCE [LARGE SCALE GENOMIC DNA]</scope>
    <source>
        <strain evidence="2">CGMCC 1.10106</strain>
    </source>
</reference>
<proteinExistence type="predicted"/>
<comment type="caution">
    <text evidence="1">The sequence shown here is derived from an EMBL/GenBank/DDBJ whole genome shotgun (WGS) entry which is preliminary data.</text>
</comment>
<evidence type="ECO:0008006" key="3">
    <source>
        <dbReference type="Google" id="ProtNLM"/>
    </source>
</evidence>
<organism evidence="1 2">
    <name type="scientific">Sphingomonas psychrolutea</name>
    <dbReference type="NCBI Taxonomy" id="1259676"/>
    <lineage>
        <taxon>Bacteria</taxon>
        <taxon>Pseudomonadati</taxon>
        <taxon>Pseudomonadota</taxon>
        <taxon>Alphaproteobacteria</taxon>
        <taxon>Sphingomonadales</taxon>
        <taxon>Sphingomonadaceae</taxon>
        <taxon>Sphingomonas</taxon>
    </lineage>
</organism>
<dbReference type="Gene3D" id="3.30.70.240">
    <property type="match status" value="1"/>
</dbReference>
<sequence>MVNPPTLQYDNAMSIGIGHNRADFRRASGGNSMYAIVFDLDVTMLEQMSPTPSRRNAYRDVGDILNRRGFERQQGSTYFGNERTTAVDCVLAVQELKRTYDLFQPSVSDIRMLRIEENNDLSPALE</sequence>
<accession>A0ABQ1G9R7</accession>
<evidence type="ECO:0000313" key="1">
    <source>
        <dbReference type="EMBL" id="GGA39494.1"/>
    </source>
</evidence>
<dbReference type="EMBL" id="BMDW01000003">
    <property type="protein sequence ID" value="GGA39494.1"/>
    <property type="molecule type" value="Genomic_DNA"/>
</dbReference>